<evidence type="ECO:0000313" key="5">
    <source>
        <dbReference type="Proteomes" id="UP001176468"/>
    </source>
</evidence>
<dbReference type="PANTHER" id="PTHR44196">
    <property type="entry name" value="DEHYDROGENASE/REDUCTASE SDR FAMILY MEMBER 7B"/>
    <property type="match status" value="1"/>
</dbReference>
<dbReference type="Pfam" id="PF00106">
    <property type="entry name" value="adh_short"/>
    <property type="match status" value="1"/>
</dbReference>
<dbReference type="Gene3D" id="3.40.50.720">
    <property type="entry name" value="NAD(P)-binding Rossmann-like Domain"/>
    <property type="match status" value="1"/>
</dbReference>
<dbReference type="PRINTS" id="PR00080">
    <property type="entry name" value="SDRFAMILY"/>
</dbReference>
<dbReference type="PIRSF" id="PIRSF000126">
    <property type="entry name" value="11-beta-HSD1"/>
    <property type="match status" value="1"/>
</dbReference>
<comment type="caution">
    <text evidence="4">The sequence shown here is derived from an EMBL/GenBank/DDBJ whole genome shotgun (WGS) entry which is preliminary data.</text>
</comment>
<name>A0ABT8ZVJ5_9SPHN</name>
<sequence>MTTQSCLITGASAGLGALFAEEIAKSGQDVILVARRMDRLQDLAARLSAAHNVTATPIVSNLAAPGACTTLIAEIARRGLSVDTLINNAGFGARGAFADSEVATQAGMIDLNCRALVELTHAVLPGMVKLRHGAILNVASTAGFQPGPGMAVYYATKAFVLSFSEALHEELRGSGIAVSALCPGPTRTEFAEVAGMGGSETFDRLAADPAKVVRDGLAALKRNRAIKVSGVMNAVMAGTVGFAPRGLVRRISARVQKSLAG</sequence>
<dbReference type="PANTHER" id="PTHR44196:SF2">
    <property type="entry name" value="SHORT-CHAIN DEHYDROGENASE-RELATED"/>
    <property type="match status" value="1"/>
</dbReference>
<dbReference type="GO" id="GO:0016491">
    <property type="term" value="F:oxidoreductase activity"/>
    <property type="evidence" value="ECO:0007669"/>
    <property type="project" value="UniProtKB-KW"/>
</dbReference>
<evidence type="ECO:0000256" key="3">
    <source>
        <dbReference type="RuleBase" id="RU000363"/>
    </source>
</evidence>
<comment type="similarity">
    <text evidence="1 3">Belongs to the short-chain dehydrogenases/reductases (SDR) family.</text>
</comment>
<organism evidence="4 5">
    <name type="scientific">Sphingomonas immobilis</name>
    <dbReference type="NCBI Taxonomy" id="3063997"/>
    <lineage>
        <taxon>Bacteria</taxon>
        <taxon>Pseudomonadati</taxon>
        <taxon>Pseudomonadota</taxon>
        <taxon>Alphaproteobacteria</taxon>
        <taxon>Sphingomonadales</taxon>
        <taxon>Sphingomonadaceae</taxon>
        <taxon>Sphingomonas</taxon>
    </lineage>
</organism>
<keyword evidence="2 4" id="KW-0560">Oxidoreductase</keyword>
<dbReference type="SUPFAM" id="SSF51735">
    <property type="entry name" value="NAD(P)-binding Rossmann-fold domains"/>
    <property type="match status" value="1"/>
</dbReference>
<dbReference type="Proteomes" id="UP001176468">
    <property type="component" value="Unassembled WGS sequence"/>
</dbReference>
<reference evidence="4" key="1">
    <citation type="submission" date="2023-07" db="EMBL/GenBank/DDBJ databases">
        <authorList>
            <person name="Kim M.K."/>
        </authorList>
    </citation>
    <scope>NUCLEOTIDE SEQUENCE</scope>
    <source>
        <strain evidence="4">CA1-15</strain>
    </source>
</reference>
<accession>A0ABT8ZVJ5</accession>
<dbReference type="EMBL" id="JAUQSZ010000002">
    <property type="protein sequence ID" value="MDO7841602.1"/>
    <property type="molecule type" value="Genomic_DNA"/>
</dbReference>
<proteinExistence type="inferred from homology"/>
<evidence type="ECO:0000256" key="1">
    <source>
        <dbReference type="ARBA" id="ARBA00006484"/>
    </source>
</evidence>
<dbReference type="PRINTS" id="PR00081">
    <property type="entry name" value="GDHRDH"/>
</dbReference>
<evidence type="ECO:0000313" key="4">
    <source>
        <dbReference type="EMBL" id="MDO7841602.1"/>
    </source>
</evidence>
<protein>
    <submittedName>
        <fullName evidence="4">SDR family oxidoreductase</fullName>
        <ecNumber evidence="4">1.-.-.-</ecNumber>
    </submittedName>
</protein>
<dbReference type="EC" id="1.-.-.-" evidence="4"/>
<dbReference type="RefSeq" id="WP_304560045.1">
    <property type="nucleotide sequence ID" value="NZ_JAUQSZ010000002.1"/>
</dbReference>
<evidence type="ECO:0000256" key="2">
    <source>
        <dbReference type="ARBA" id="ARBA00023002"/>
    </source>
</evidence>
<dbReference type="InterPro" id="IPR036291">
    <property type="entry name" value="NAD(P)-bd_dom_sf"/>
</dbReference>
<keyword evidence="5" id="KW-1185">Reference proteome</keyword>
<dbReference type="InterPro" id="IPR002347">
    <property type="entry name" value="SDR_fam"/>
</dbReference>
<gene>
    <name evidence="4" type="ORF">Q5H94_04640</name>
</gene>